<evidence type="ECO:0000259" key="3">
    <source>
        <dbReference type="PROSITE" id="PS50801"/>
    </source>
</evidence>
<dbReference type="Gene3D" id="3.30.750.24">
    <property type="entry name" value="STAS domain"/>
    <property type="match status" value="1"/>
</dbReference>
<name>A0ABX1SAE2_9PSEU</name>
<dbReference type="Proteomes" id="UP000820669">
    <property type="component" value="Unassembled WGS sequence"/>
</dbReference>
<dbReference type="InterPro" id="IPR002645">
    <property type="entry name" value="STAS_dom"/>
</dbReference>
<comment type="similarity">
    <text evidence="1 2">Belongs to the anti-sigma-factor antagonist family.</text>
</comment>
<evidence type="ECO:0000313" key="4">
    <source>
        <dbReference type="EMBL" id="NMH97443.1"/>
    </source>
</evidence>
<dbReference type="SUPFAM" id="SSF52091">
    <property type="entry name" value="SpoIIaa-like"/>
    <property type="match status" value="1"/>
</dbReference>
<dbReference type="PANTHER" id="PTHR33495:SF2">
    <property type="entry name" value="ANTI-SIGMA FACTOR ANTAGONIST TM_1081-RELATED"/>
    <property type="match status" value="1"/>
</dbReference>
<dbReference type="InterPro" id="IPR036513">
    <property type="entry name" value="STAS_dom_sf"/>
</dbReference>
<dbReference type="Pfam" id="PF13466">
    <property type="entry name" value="STAS_2"/>
    <property type="match status" value="1"/>
</dbReference>
<dbReference type="CDD" id="cd07043">
    <property type="entry name" value="STAS_anti-anti-sigma_factors"/>
    <property type="match status" value="1"/>
</dbReference>
<dbReference type="InterPro" id="IPR003658">
    <property type="entry name" value="Anti-sigma_ant"/>
</dbReference>
<dbReference type="PROSITE" id="PS50801">
    <property type="entry name" value="STAS"/>
    <property type="match status" value="1"/>
</dbReference>
<evidence type="ECO:0000313" key="5">
    <source>
        <dbReference type="Proteomes" id="UP000820669"/>
    </source>
</evidence>
<organism evidence="4 5">
    <name type="scientific">Pseudonocardia acidicola</name>
    <dbReference type="NCBI Taxonomy" id="2724939"/>
    <lineage>
        <taxon>Bacteria</taxon>
        <taxon>Bacillati</taxon>
        <taxon>Actinomycetota</taxon>
        <taxon>Actinomycetes</taxon>
        <taxon>Pseudonocardiales</taxon>
        <taxon>Pseudonocardiaceae</taxon>
        <taxon>Pseudonocardia</taxon>
    </lineage>
</organism>
<protein>
    <recommendedName>
        <fullName evidence="2">Anti-sigma factor antagonist</fullName>
    </recommendedName>
</protein>
<accession>A0ABX1SAE2</accession>
<dbReference type="RefSeq" id="WP_169380886.1">
    <property type="nucleotide sequence ID" value="NZ_JAAXLA010000012.1"/>
</dbReference>
<reference evidence="4 5" key="1">
    <citation type="submission" date="2020-04" db="EMBL/GenBank/DDBJ databases">
        <authorList>
            <person name="Klaysubun C."/>
            <person name="Duangmal K."/>
            <person name="Lipun K."/>
        </authorList>
    </citation>
    <scope>NUCLEOTIDE SEQUENCE [LARGE SCALE GENOMIC DNA]</scope>
    <source>
        <strain evidence="4 5">K10HN5</strain>
    </source>
</reference>
<gene>
    <name evidence="4" type="ORF">HF526_08985</name>
</gene>
<feature type="domain" description="STAS" evidence="3">
    <location>
        <begin position="21"/>
        <end position="122"/>
    </location>
</feature>
<evidence type="ECO:0000256" key="1">
    <source>
        <dbReference type="ARBA" id="ARBA00009013"/>
    </source>
</evidence>
<keyword evidence="5" id="KW-1185">Reference proteome</keyword>
<comment type="caution">
    <text evidence="4">The sequence shown here is derived from an EMBL/GenBank/DDBJ whole genome shotgun (WGS) entry which is preliminary data.</text>
</comment>
<proteinExistence type="inferred from homology"/>
<dbReference type="NCBIfam" id="TIGR00377">
    <property type="entry name" value="ant_ant_sig"/>
    <property type="match status" value="1"/>
</dbReference>
<evidence type="ECO:0000256" key="2">
    <source>
        <dbReference type="RuleBase" id="RU003749"/>
    </source>
</evidence>
<dbReference type="PANTHER" id="PTHR33495">
    <property type="entry name" value="ANTI-SIGMA FACTOR ANTAGONIST TM_1081-RELATED-RELATED"/>
    <property type="match status" value="1"/>
</dbReference>
<sequence>MSTPPDLLRIESSIEGRSPCITLHGELDHRTAPVLEEHVRRALDTAHPHLVFDVRLLVFCDSAGLSVLIGAYRRATRHGGTVVLRGLHPSLQRVLRLTGVEALFTIHPTRESDEVLDALGGHGEPA</sequence>
<dbReference type="InterPro" id="IPR058548">
    <property type="entry name" value="MlaB-like_STAS"/>
</dbReference>
<dbReference type="EMBL" id="JAAXLA010000012">
    <property type="protein sequence ID" value="NMH97443.1"/>
    <property type="molecule type" value="Genomic_DNA"/>
</dbReference>